<accession>A0ABD0P1X1</accession>
<evidence type="ECO:0000313" key="2">
    <source>
        <dbReference type="Proteomes" id="UP001529510"/>
    </source>
</evidence>
<dbReference type="EMBL" id="JAMKFB020000018">
    <property type="protein sequence ID" value="KAL0167742.1"/>
    <property type="molecule type" value="Genomic_DNA"/>
</dbReference>
<name>A0ABD0P1X1_CIRMR</name>
<evidence type="ECO:0008006" key="3">
    <source>
        <dbReference type="Google" id="ProtNLM"/>
    </source>
</evidence>
<dbReference type="Proteomes" id="UP001529510">
    <property type="component" value="Unassembled WGS sequence"/>
</dbReference>
<keyword evidence="2" id="KW-1185">Reference proteome</keyword>
<gene>
    <name evidence="1" type="ORF">M9458_035964</name>
</gene>
<reference evidence="1 2" key="1">
    <citation type="submission" date="2024-05" db="EMBL/GenBank/DDBJ databases">
        <title>Genome sequencing and assembly of Indian major carp, Cirrhinus mrigala (Hamilton, 1822).</title>
        <authorList>
            <person name="Mohindra V."/>
            <person name="Chowdhury L.M."/>
            <person name="Lal K."/>
            <person name="Jena J.K."/>
        </authorList>
    </citation>
    <scope>NUCLEOTIDE SEQUENCE [LARGE SCALE GENOMIC DNA]</scope>
    <source>
        <strain evidence="1">CM1030</strain>
        <tissue evidence="1">Blood</tissue>
    </source>
</reference>
<comment type="caution">
    <text evidence="1">The sequence shown here is derived from an EMBL/GenBank/DDBJ whole genome shotgun (WGS) entry which is preliminary data.</text>
</comment>
<evidence type="ECO:0000313" key="1">
    <source>
        <dbReference type="EMBL" id="KAL0167742.1"/>
    </source>
</evidence>
<dbReference type="AlphaFoldDB" id="A0ABD0P1X1"/>
<protein>
    <recommendedName>
        <fullName evidence="3">Thyroglobulin</fullName>
    </recommendedName>
</protein>
<sequence>MLLFHVIQAAFGHLSLDQNAQVVSLYQARSLNVVLAPRHLEYSLIQACPDDGGPPKAECIAGSMGGTLGKFPGFADSQTPRSIEIPVLVR</sequence>
<feature type="non-terminal residue" evidence="1">
    <location>
        <position position="90"/>
    </location>
</feature>
<organism evidence="1 2">
    <name type="scientific">Cirrhinus mrigala</name>
    <name type="common">Mrigala</name>
    <dbReference type="NCBI Taxonomy" id="683832"/>
    <lineage>
        <taxon>Eukaryota</taxon>
        <taxon>Metazoa</taxon>
        <taxon>Chordata</taxon>
        <taxon>Craniata</taxon>
        <taxon>Vertebrata</taxon>
        <taxon>Euteleostomi</taxon>
        <taxon>Actinopterygii</taxon>
        <taxon>Neopterygii</taxon>
        <taxon>Teleostei</taxon>
        <taxon>Ostariophysi</taxon>
        <taxon>Cypriniformes</taxon>
        <taxon>Cyprinidae</taxon>
        <taxon>Labeoninae</taxon>
        <taxon>Labeonini</taxon>
        <taxon>Cirrhinus</taxon>
    </lineage>
</organism>
<proteinExistence type="predicted"/>